<keyword evidence="10 11" id="KW-0998">Cell outer membrane</keyword>
<reference evidence="16 17" key="1">
    <citation type="journal article" date="2014" name="Antonie Van Leeuwenhoek">
        <title>Hyphomonas beringensis sp. nov. and Hyphomonas chukchiensis sp. nov., isolated from surface seawater of the Bering Sea and Chukchi Sea.</title>
        <authorList>
            <person name="Li C."/>
            <person name="Lai Q."/>
            <person name="Li G."/>
            <person name="Dong C."/>
            <person name="Wang J."/>
            <person name="Liao Y."/>
            <person name="Shao Z."/>
        </authorList>
    </citation>
    <scope>NUCLEOTIDE SEQUENCE [LARGE SCALE GENOMIC DNA]</scope>
    <source>
        <strain evidence="16 17">MHS-3</strain>
    </source>
</reference>
<evidence type="ECO:0000256" key="6">
    <source>
        <dbReference type="ARBA" id="ARBA00023004"/>
    </source>
</evidence>
<name>A0A069E0L9_9PROT</name>
<dbReference type="InterPro" id="IPR036942">
    <property type="entry name" value="Beta-barrel_TonB_sf"/>
</dbReference>
<accession>A0A069E0L9</accession>
<keyword evidence="4" id="KW-0410">Iron transport</keyword>
<keyword evidence="7" id="KW-0406">Ion transport</keyword>
<dbReference type="Gene3D" id="2.40.170.20">
    <property type="entry name" value="TonB-dependent receptor, beta-barrel domain"/>
    <property type="match status" value="1"/>
</dbReference>
<dbReference type="InterPro" id="IPR012910">
    <property type="entry name" value="Plug_dom"/>
</dbReference>
<feature type="domain" description="TonB-dependent receptor plug" evidence="15">
    <location>
        <begin position="54"/>
        <end position="162"/>
    </location>
</feature>
<keyword evidence="2 11" id="KW-0813">Transport</keyword>
<protein>
    <submittedName>
        <fullName evidence="16">TonB-dependent receptor</fullName>
    </submittedName>
</protein>
<dbReference type="InterPro" id="IPR039426">
    <property type="entry name" value="TonB-dep_rcpt-like"/>
</dbReference>
<dbReference type="PATRIC" id="fig|1280949.3.peg.3466"/>
<feature type="chain" id="PRO_5001660580" evidence="13">
    <location>
        <begin position="28"/>
        <end position="776"/>
    </location>
</feature>
<evidence type="ECO:0000256" key="2">
    <source>
        <dbReference type="ARBA" id="ARBA00022448"/>
    </source>
</evidence>
<feature type="domain" description="TonB-dependent receptor-like beta-barrel" evidence="14">
    <location>
        <begin position="264"/>
        <end position="736"/>
    </location>
</feature>
<sequence>MSHFAPMPLLACAVSITALTVFMPANAQEAADTPNSRRVLQTVQVTAERREASQQDVPVTVTSIGQTQLNEGNYLTTEDLAQQVPGLQIKSSFSASNPTIFIRGVGINDFNPGNSGAIGVMVDDLFYNSTIGQLFQLYDLDRIEVLKGPQGTLYGRNTTGGVVSVHTARPGFEPGGFINATYGRFNQLDLEGAVDIPLSDKLAVRLSGVSNTRDGTRTILFPDGTSAEKNDVDFQAVRGQLLYTPTDTLEILGKVEYGVSSATSRSYESQGLFNFGTGGFGVPDFNGVCGGRNAAICSDAFGYTDNPDPYSGSENMKSTPEDVETVTADLQINWDLGMFDLTSVTGYLKADREALLEVDASPNRLTEEYINDGSEQYSQELRLASQWDGPTKLIMGAFYLQDKLAGQDFFELLADLNPTPGSEYFDPVNFIARFDRMYTQKTDTFAVFAQTDYDLTPRLTATLGARFTWEDRSIKLFSYAGPVDAVPLSQPSPVYYPLLDESAYGRDSISFEEPTFRAALSYDATDDVMLYGSVSRGFKSGGFNTGASSDPVEASIVDPEQLLAYEVGVKSEWFAHTLRANASAFLYDYKDLQVFGLAPSGVPTQTLFNADKASIKGLEFDVTSLPVEGLELSLAGTYLDAEYEDFVTPIGEDFSGNRMVATPEWSLVARARYESQPVWDDKRVIFGVDASYTDDQFFDTANTPRLGQGSYVLANARIALKPASDRWELAAFVKNITDEEYIVDAYDVADFGFDELVYGNPQTYGVSLSYRFGAGR</sequence>
<evidence type="ECO:0000313" key="17">
    <source>
        <dbReference type="Proteomes" id="UP000027446"/>
    </source>
</evidence>
<dbReference type="SUPFAM" id="SSF56935">
    <property type="entry name" value="Porins"/>
    <property type="match status" value="1"/>
</dbReference>
<feature type="signal peptide" evidence="13">
    <location>
        <begin position="1"/>
        <end position="27"/>
    </location>
</feature>
<evidence type="ECO:0000256" key="13">
    <source>
        <dbReference type="SAM" id="SignalP"/>
    </source>
</evidence>
<keyword evidence="9 11" id="KW-0472">Membrane</keyword>
<comment type="subcellular location">
    <subcellularLocation>
        <location evidence="1 11">Cell outer membrane</location>
        <topology evidence="1 11">Multi-pass membrane protein</topology>
    </subcellularLocation>
</comment>
<evidence type="ECO:0000256" key="1">
    <source>
        <dbReference type="ARBA" id="ARBA00004571"/>
    </source>
</evidence>
<dbReference type="InterPro" id="IPR000531">
    <property type="entry name" value="Beta-barrel_TonB"/>
</dbReference>
<dbReference type="GO" id="GO:0009279">
    <property type="term" value="C:cell outer membrane"/>
    <property type="evidence" value="ECO:0007669"/>
    <property type="project" value="UniProtKB-SubCell"/>
</dbReference>
<evidence type="ECO:0000256" key="4">
    <source>
        <dbReference type="ARBA" id="ARBA00022496"/>
    </source>
</evidence>
<organism evidence="16 17">
    <name type="scientific">Hyphomonas adhaerens MHS-3</name>
    <dbReference type="NCBI Taxonomy" id="1280949"/>
    <lineage>
        <taxon>Bacteria</taxon>
        <taxon>Pseudomonadati</taxon>
        <taxon>Pseudomonadota</taxon>
        <taxon>Alphaproteobacteria</taxon>
        <taxon>Hyphomonadales</taxon>
        <taxon>Hyphomonadaceae</taxon>
        <taxon>Hyphomonas</taxon>
    </lineage>
</organism>
<keyword evidence="8 12" id="KW-0798">TonB box</keyword>
<gene>
    <name evidence="16" type="ORF">HAD_17077</name>
</gene>
<evidence type="ECO:0000259" key="14">
    <source>
        <dbReference type="Pfam" id="PF00593"/>
    </source>
</evidence>
<keyword evidence="17" id="KW-1185">Reference proteome</keyword>
<dbReference type="AlphaFoldDB" id="A0A069E0L9"/>
<keyword evidence="5 11" id="KW-0812">Transmembrane</keyword>
<evidence type="ECO:0000256" key="8">
    <source>
        <dbReference type="ARBA" id="ARBA00023077"/>
    </source>
</evidence>
<dbReference type="PANTHER" id="PTHR32552:SF81">
    <property type="entry name" value="TONB-DEPENDENT OUTER MEMBRANE RECEPTOR"/>
    <property type="match status" value="1"/>
</dbReference>
<dbReference type="RefSeq" id="WP_035573972.1">
    <property type="nucleotide sequence ID" value="NZ_ARYH01000004.1"/>
</dbReference>
<evidence type="ECO:0000256" key="5">
    <source>
        <dbReference type="ARBA" id="ARBA00022692"/>
    </source>
</evidence>
<keyword evidence="3 11" id="KW-1134">Transmembrane beta strand</keyword>
<evidence type="ECO:0000256" key="12">
    <source>
        <dbReference type="RuleBase" id="RU003357"/>
    </source>
</evidence>
<evidence type="ECO:0000256" key="11">
    <source>
        <dbReference type="PROSITE-ProRule" id="PRU01360"/>
    </source>
</evidence>
<keyword evidence="16" id="KW-0675">Receptor</keyword>
<dbReference type="GO" id="GO:0006826">
    <property type="term" value="P:iron ion transport"/>
    <property type="evidence" value="ECO:0007669"/>
    <property type="project" value="UniProtKB-KW"/>
</dbReference>
<dbReference type="STRING" id="1280949.HAD_17077"/>
<dbReference type="PANTHER" id="PTHR32552">
    <property type="entry name" value="FERRICHROME IRON RECEPTOR-RELATED"/>
    <property type="match status" value="1"/>
</dbReference>
<dbReference type="Pfam" id="PF07715">
    <property type="entry name" value="Plug"/>
    <property type="match status" value="1"/>
</dbReference>
<evidence type="ECO:0000256" key="7">
    <source>
        <dbReference type="ARBA" id="ARBA00023065"/>
    </source>
</evidence>
<dbReference type="Proteomes" id="UP000027446">
    <property type="component" value="Unassembled WGS sequence"/>
</dbReference>
<evidence type="ECO:0000256" key="3">
    <source>
        <dbReference type="ARBA" id="ARBA00022452"/>
    </source>
</evidence>
<comment type="similarity">
    <text evidence="11 12">Belongs to the TonB-dependent receptor family.</text>
</comment>
<evidence type="ECO:0000259" key="15">
    <source>
        <dbReference type="Pfam" id="PF07715"/>
    </source>
</evidence>
<dbReference type="eggNOG" id="COG4771">
    <property type="taxonomic scope" value="Bacteria"/>
</dbReference>
<evidence type="ECO:0000256" key="9">
    <source>
        <dbReference type="ARBA" id="ARBA00023136"/>
    </source>
</evidence>
<evidence type="ECO:0000313" key="16">
    <source>
        <dbReference type="EMBL" id="KCZ82795.1"/>
    </source>
</evidence>
<comment type="caution">
    <text evidence="16">The sequence shown here is derived from an EMBL/GenBank/DDBJ whole genome shotgun (WGS) entry which is preliminary data.</text>
</comment>
<keyword evidence="13" id="KW-0732">Signal</keyword>
<dbReference type="EMBL" id="ARYH01000004">
    <property type="protein sequence ID" value="KCZ82795.1"/>
    <property type="molecule type" value="Genomic_DNA"/>
</dbReference>
<proteinExistence type="inferred from homology"/>
<keyword evidence="6" id="KW-0408">Iron</keyword>
<dbReference type="Pfam" id="PF00593">
    <property type="entry name" value="TonB_dep_Rec_b-barrel"/>
    <property type="match status" value="1"/>
</dbReference>
<dbReference type="CDD" id="cd01347">
    <property type="entry name" value="ligand_gated_channel"/>
    <property type="match status" value="1"/>
</dbReference>
<dbReference type="PROSITE" id="PS52016">
    <property type="entry name" value="TONB_DEPENDENT_REC_3"/>
    <property type="match status" value="1"/>
</dbReference>
<evidence type="ECO:0000256" key="10">
    <source>
        <dbReference type="ARBA" id="ARBA00023237"/>
    </source>
</evidence>